<keyword evidence="2" id="KW-1185">Reference proteome</keyword>
<dbReference type="PIRSF" id="PIRSF012293">
    <property type="entry name" value="EutA"/>
    <property type="match status" value="1"/>
</dbReference>
<dbReference type="Proteomes" id="UP000216052">
    <property type="component" value="Chromosome"/>
</dbReference>
<sequence>MNDDSSYKIKSVGIDIGTTTTQMIVSDLTVRNISPGSLVPRLKITDKAVRYKSNIYFTPLKGDCLVDEEAIAKIISSEYQNAGIAPSDVDTGAVIITGETAKKENARRISQKIANLVGNFVVAAAGGNLESVIAGKGSGAAEYSRLNHCVVANIDIGGGTANIGIFGNGQVIDSCCINIGGRLLEFDKTTQTIAYVSKPMEKICRHLGLSLCPGTMIELSALHTLAERMAEVIRDHLVGKKTLLSQELLMTKSLRLDYPLAFIMASGGVADYIYHDIRADTLDDVIEFGDMGPLLGEKLRRIFHNSSFTLLKPKETIRATVIGAGAQTVDVSGSTIYVDNDILPLKNVPVIIPFIDTIPDTADSIGTAIKNAVGNYLEQGINECFAIGLTSQQYLSFRRIKEIAKAIVRVWNELTEYRQPIIVAIEQDYGKVLGQTLHLLCPKTEIICIDQLCVCDGDYIDIGKAIAGGTVVPVVIKTLVFETDQR</sequence>
<dbReference type="Pfam" id="PF06277">
    <property type="entry name" value="EutA"/>
    <property type="match status" value="1"/>
</dbReference>
<gene>
    <name evidence="1" type="ORF">SPACI_053220</name>
</gene>
<dbReference type="InterPro" id="IPR043129">
    <property type="entry name" value="ATPase_NBD"/>
</dbReference>
<dbReference type="InterPro" id="IPR009377">
    <property type="entry name" value="EutA"/>
</dbReference>
<reference evidence="1" key="1">
    <citation type="submission" date="2024-05" db="EMBL/GenBank/DDBJ databases">
        <title>Isolation and characterization of Sporomusa carbonis sp. nov., a carboxydotrophic hydrogenogen in the genus of Sporomusa isolated from a charcoal burning pile.</title>
        <authorList>
            <person name="Boeer T."/>
            <person name="Rosenbaum F."/>
            <person name="Eysell L."/>
            <person name="Mueller V."/>
            <person name="Daniel R."/>
            <person name="Poehlein A."/>
        </authorList>
    </citation>
    <scope>NUCLEOTIDE SEQUENCE [LARGE SCALE GENOMIC DNA]</scope>
    <source>
        <strain evidence="1">DSM 3132</strain>
    </source>
</reference>
<dbReference type="InterPro" id="IPR050696">
    <property type="entry name" value="FtsA/MreB"/>
</dbReference>
<dbReference type="PANTHER" id="PTHR32432:SF13">
    <property type="entry name" value="ETHANOLAMINE AMMONIA-LYASE REACTIVASE EUTA"/>
    <property type="match status" value="1"/>
</dbReference>
<evidence type="ECO:0000313" key="1">
    <source>
        <dbReference type="EMBL" id="XFO75207.1"/>
    </source>
</evidence>
<proteinExistence type="predicted"/>
<evidence type="ECO:0008006" key="3">
    <source>
        <dbReference type="Google" id="ProtNLM"/>
    </source>
</evidence>
<dbReference type="EMBL" id="CP155571">
    <property type="protein sequence ID" value="XFO75207.1"/>
    <property type="molecule type" value="Genomic_DNA"/>
</dbReference>
<protein>
    <recommendedName>
        <fullName evidence="3">Reactivating factor for ethanolamine ammonia lyase</fullName>
    </recommendedName>
</protein>
<organism evidence="1 2">
    <name type="scientific">Sporomusa acidovorans (strain ATCC 49682 / DSM 3132 / Mol)</name>
    <dbReference type="NCBI Taxonomy" id="1123286"/>
    <lineage>
        <taxon>Bacteria</taxon>
        <taxon>Bacillati</taxon>
        <taxon>Bacillota</taxon>
        <taxon>Negativicutes</taxon>
        <taxon>Selenomonadales</taxon>
        <taxon>Sporomusaceae</taxon>
        <taxon>Sporomusa</taxon>
    </lineage>
</organism>
<dbReference type="RefSeq" id="WP_169716808.1">
    <property type="nucleotide sequence ID" value="NZ_CP155571.1"/>
</dbReference>
<evidence type="ECO:0000313" key="2">
    <source>
        <dbReference type="Proteomes" id="UP000216052"/>
    </source>
</evidence>
<dbReference type="SUPFAM" id="SSF53067">
    <property type="entry name" value="Actin-like ATPase domain"/>
    <property type="match status" value="1"/>
</dbReference>
<name>A0ABZ3JBE0_SPOA4</name>
<dbReference type="PANTHER" id="PTHR32432">
    <property type="entry name" value="CELL DIVISION PROTEIN FTSA-RELATED"/>
    <property type="match status" value="1"/>
</dbReference>
<accession>A0ABZ3JBE0</accession>